<dbReference type="CDD" id="cd17874">
    <property type="entry name" value="FtsY"/>
    <property type="match status" value="1"/>
</dbReference>
<evidence type="ECO:0000256" key="8">
    <source>
        <dbReference type="ARBA" id="ARBA00048027"/>
    </source>
</evidence>
<dbReference type="PANTHER" id="PTHR43134">
    <property type="entry name" value="SIGNAL RECOGNITION PARTICLE RECEPTOR SUBUNIT ALPHA"/>
    <property type="match status" value="1"/>
</dbReference>
<evidence type="ECO:0000256" key="2">
    <source>
        <dbReference type="ARBA" id="ARBA00022490"/>
    </source>
</evidence>
<comment type="subcellular location">
    <subcellularLocation>
        <location evidence="9">Cell membrane</location>
        <topology evidence="9">Peripheral membrane protein</topology>
        <orientation evidence="9">Cytoplasmic side</orientation>
    </subcellularLocation>
    <subcellularLocation>
        <location evidence="9">Cytoplasm</location>
    </subcellularLocation>
</comment>
<dbReference type="SMART" id="SM00963">
    <property type="entry name" value="SRP54_N"/>
    <property type="match status" value="1"/>
</dbReference>
<name>A0ABR5TMW3_9BACL</name>
<dbReference type="SUPFAM" id="SSF47364">
    <property type="entry name" value="Domain of the SRP/SRP receptor G-proteins"/>
    <property type="match status" value="1"/>
</dbReference>
<comment type="catalytic activity">
    <reaction evidence="8 9">
        <text>GTP + H2O = GDP + phosphate + H(+)</text>
        <dbReference type="Rhea" id="RHEA:19669"/>
        <dbReference type="ChEBI" id="CHEBI:15377"/>
        <dbReference type="ChEBI" id="CHEBI:15378"/>
        <dbReference type="ChEBI" id="CHEBI:37565"/>
        <dbReference type="ChEBI" id="CHEBI:43474"/>
        <dbReference type="ChEBI" id="CHEBI:58189"/>
        <dbReference type="EC" id="3.6.5.4"/>
    </reaction>
</comment>
<evidence type="ECO:0000313" key="12">
    <source>
        <dbReference type="Proteomes" id="UP000070467"/>
    </source>
</evidence>
<dbReference type="EMBL" id="LSDB01000008">
    <property type="protein sequence ID" value="KXB58677.1"/>
    <property type="molecule type" value="Genomic_DNA"/>
</dbReference>
<accession>A0ABR5TMW3</accession>
<evidence type="ECO:0000256" key="4">
    <source>
        <dbReference type="ARBA" id="ARBA00022801"/>
    </source>
</evidence>
<feature type="binding site" evidence="9">
    <location>
        <begin position="145"/>
        <end position="152"/>
    </location>
    <ligand>
        <name>GTP</name>
        <dbReference type="ChEBI" id="CHEBI:37565"/>
    </ligand>
</feature>
<dbReference type="InterPro" id="IPR000897">
    <property type="entry name" value="SRP54_GTPase_dom"/>
</dbReference>
<keyword evidence="6 9" id="KW-0472">Membrane</keyword>
<evidence type="ECO:0000256" key="9">
    <source>
        <dbReference type="HAMAP-Rule" id="MF_00920"/>
    </source>
</evidence>
<gene>
    <name evidence="9" type="primary">ftsY</name>
    <name evidence="11" type="ORF">HMPREF1871_00443</name>
</gene>
<keyword evidence="4 9" id="KW-0378">Hydrolase</keyword>
<comment type="caution">
    <text evidence="11">The sequence shown here is derived from an EMBL/GenBank/DDBJ whole genome shotgun (WGS) entry which is preliminary data.</text>
</comment>
<dbReference type="InterPro" id="IPR042101">
    <property type="entry name" value="SRP54_N_sf"/>
</dbReference>
<evidence type="ECO:0000256" key="6">
    <source>
        <dbReference type="ARBA" id="ARBA00023136"/>
    </source>
</evidence>
<dbReference type="InterPro" id="IPR003593">
    <property type="entry name" value="AAA+_ATPase"/>
</dbReference>
<keyword evidence="2 9" id="KW-0963">Cytoplasm</keyword>
<dbReference type="Proteomes" id="UP000070467">
    <property type="component" value="Unassembled WGS sequence"/>
</dbReference>
<feature type="binding site" evidence="9">
    <location>
        <begin position="227"/>
        <end position="231"/>
    </location>
    <ligand>
        <name>GTP</name>
        <dbReference type="ChEBI" id="CHEBI:37565"/>
    </ligand>
</feature>
<dbReference type="NCBIfam" id="TIGR00064">
    <property type="entry name" value="ftsY"/>
    <property type="match status" value="1"/>
</dbReference>
<dbReference type="InterPro" id="IPR027417">
    <property type="entry name" value="P-loop_NTPase"/>
</dbReference>
<dbReference type="InterPro" id="IPR013822">
    <property type="entry name" value="Signal_recog_particl_SRP54_hlx"/>
</dbReference>
<comment type="similarity">
    <text evidence="9">Belongs to the GTP-binding SRP family. FtsY subfamily.</text>
</comment>
<keyword evidence="7 9" id="KW-0675">Receptor</keyword>
<dbReference type="InterPro" id="IPR004390">
    <property type="entry name" value="SR_rcpt_FtsY"/>
</dbReference>
<evidence type="ECO:0000256" key="7">
    <source>
        <dbReference type="ARBA" id="ARBA00023170"/>
    </source>
</evidence>
<dbReference type="Gene3D" id="1.20.120.140">
    <property type="entry name" value="Signal recognition particle SRP54, nucleotide-binding domain"/>
    <property type="match status" value="1"/>
</dbReference>
<organism evidence="11 12">
    <name type="scientific">Gemelliphila asaccharolytica</name>
    <dbReference type="NCBI Taxonomy" id="502393"/>
    <lineage>
        <taxon>Bacteria</taxon>
        <taxon>Bacillati</taxon>
        <taxon>Bacillota</taxon>
        <taxon>Bacilli</taxon>
        <taxon>Bacillales</taxon>
        <taxon>Gemellaceae</taxon>
        <taxon>Gemelliphila</taxon>
    </lineage>
</organism>
<feature type="domain" description="SRP54-type proteins GTP-binding" evidence="10">
    <location>
        <begin position="312"/>
        <end position="325"/>
    </location>
</feature>
<evidence type="ECO:0000259" key="10">
    <source>
        <dbReference type="PROSITE" id="PS00300"/>
    </source>
</evidence>
<dbReference type="PROSITE" id="PS00300">
    <property type="entry name" value="SRP54"/>
    <property type="match status" value="1"/>
</dbReference>
<evidence type="ECO:0000256" key="5">
    <source>
        <dbReference type="ARBA" id="ARBA00023134"/>
    </source>
</evidence>
<dbReference type="Pfam" id="PF00448">
    <property type="entry name" value="SRP54"/>
    <property type="match status" value="1"/>
</dbReference>
<sequence>MSNFLEKIKKKFSKKEELKEELITLDEYEKFVESEIVIEKFKRGLKKSRDNFQSSLNLLLSSHRSINEEFFEKLEEILIESDISYNTVLELTDSLKQEAKIKNIKSSVELQNIIIEKLVNIYIDEEEKTELNFQKNNLTVFLFVGVNGVGKTTSIGKLAYKLRKNGKKVLIAAGDTFRAGAIDQLDDWAKKSGVNIIKSKEGVDPASVIYDALQSAKANNYDVLLCDTAGRLQNKDYLMKELEKIIKIIKRENAHEPQEVLLTIDATTGQNGIIQAKAFKEICNVSGVILTKLDGTAKGGIVISIKNELDIPVKLVGLGEGLDDLEKFDSEKYIYSLFDKSYDISNEENDSE</sequence>
<dbReference type="RefSeq" id="WP_083505610.1">
    <property type="nucleotide sequence ID" value="NZ_KQ959861.1"/>
</dbReference>
<comment type="subunit">
    <text evidence="9">Part of the signal recognition particle protein translocation system, which is composed of SRP and FtsY.</text>
</comment>
<dbReference type="SMART" id="SM00962">
    <property type="entry name" value="SRP54"/>
    <property type="match status" value="1"/>
</dbReference>
<evidence type="ECO:0000256" key="3">
    <source>
        <dbReference type="ARBA" id="ARBA00022741"/>
    </source>
</evidence>
<dbReference type="Gene3D" id="3.40.50.300">
    <property type="entry name" value="P-loop containing nucleotide triphosphate hydrolases"/>
    <property type="match status" value="1"/>
</dbReference>
<dbReference type="PANTHER" id="PTHR43134:SF1">
    <property type="entry name" value="SIGNAL RECOGNITION PARTICLE RECEPTOR SUBUNIT ALPHA"/>
    <property type="match status" value="1"/>
</dbReference>
<keyword evidence="1 9" id="KW-1003">Cell membrane</keyword>
<evidence type="ECO:0000256" key="1">
    <source>
        <dbReference type="ARBA" id="ARBA00022475"/>
    </source>
</evidence>
<dbReference type="SUPFAM" id="SSF52540">
    <property type="entry name" value="P-loop containing nucleoside triphosphate hydrolases"/>
    <property type="match status" value="1"/>
</dbReference>
<dbReference type="HAMAP" id="MF_00920">
    <property type="entry name" value="FtsY"/>
    <property type="match status" value="1"/>
</dbReference>
<dbReference type="SMART" id="SM00382">
    <property type="entry name" value="AAA"/>
    <property type="match status" value="1"/>
</dbReference>
<dbReference type="InterPro" id="IPR036225">
    <property type="entry name" value="SRP/SRP_N"/>
</dbReference>
<reference evidence="11 12" key="1">
    <citation type="submission" date="2016-01" db="EMBL/GenBank/DDBJ databases">
        <authorList>
            <person name="Mitreva M."/>
            <person name="Pepin K.H."/>
            <person name="Mihindukulasuriya K.A."/>
            <person name="Fulton R."/>
            <person name="Fronick C."/>
            <person name="O'Laughlin M."/>
            <person name="Miner T."/>
            <person name="Herter B."/>
            <person name="Rosa B.A."/>
            <person name="Cordes M."/>
            <person name="Tomlinson C."/>
            <person name="Wollam A."/>
            <person name="Palsikar V.B."/>
            <person name="Mardis E.R."/>
            <person name="Wilson R.K."/>
        </authorList>
    </citation>
    <scope>NUCLEOTIDE SEQUENCE [LARGE SCALE GENOMIC DNA]</scope>
    <source>
        <strain evidence="11 12">KA00071</strain>
    </source>
</reference>
<feature type="binding site" evidence="9">
    <location>
        <begin position="291"/>
        <end position="294"/>
    </location>
    <ligand>
        <name>GTP</name>
        <dbReference type="ChEBI" id="CHEBI:37565"/>
    </ligand>
</feature>
<keyword evidence="12" id="KW-1185">Reference proteome</keyword>
<protein>
    <recommendedName>
        <fullName evidence="9">Signal recognition particle receptor FtsY</fullName>
        <shortName evidence="9">SRP receptor</shortName>
        <ecNumber evidence="9">3.6.5.4</ecNumber>
    </recommendedName>
</protein>
<evidence type="ECO:0000313" key="11">
    <source>
        <dbReference type="EMBL" id="KXB58677.1"/>
    </source>
</evidence>
<dbReference type="EC" id="3.6.5.4" evidence="9"/>
<proteinExistence type="inferred from homology"/>
<comment type="function">
    <text evidence="9">Involved in targeting and insertion of nascent membrane proteins into the cytoplasmic membrane. Acts as a receptor for the complex formed by the signal recognition particle (SRP) and the ribosome-nascent chain (RNC).</text>
</comment>
<keyword evidence="3 9" id="KW-0547">Nucleotide-binding</keyword>
<keyword evidence="5 9" id="KW-0342">GTP-binding</keyword>
<dbReference type="Pfam" id="PF02881">
    <property type="entry name" value="SRP54_N"/>
    <property type="match status" value="1"/>
</dbReference>